<dbReference type="PANTHER" id="PTHR11465">
    <property type="entry name" value="CATALASE"/>
    <property type="match status" value="1"/>
</dbReference>
<dbReference type="PRINTS" id="PR00067">
    <property type="entry name" value="CATALASE"/>
</dbReference>
<evidence type="ECO:0000256" key="1">
    <source>
        <dbReference type="ARBA" id="ARBA00005329"/>
    </source>
</evidence>
<dbReference type="SUPFAM" id="SSF56634">
    <property type="entry name" value="Heme-dependent catalase-like"/>
    <property type="match status" value="1"/>
</dbReference>
<sequence length="145" mass="16007">MTSKPPVLTTSAGNPVGDNQNSLSAGPRGPLLLQDVHLLEKLAHQNRERIPERVVHAKGWGAYGTLTVTHDITKYTKAKIFSEIGKKTDLLLRFSTVAGELGAADAERDVRGFALKFYTEEGNWDLVGNNTPVFFVRDPLKFPDF</sequence>
<evidence type="ECO:0000313" key="10">
    <source>
        <dbReference type="EMBL" id="PZP55340.1"/>
    </source>
</evidence>
<evidence type="ECO:0000256" key="5">
    <source>
        <dbReference type="ARBA" id="ARBA00022723"/>
    </source>
</evidence>
<dbReference type="GO" id="GO:0042542">
    <property type="term" value="P:response to hydrogen peroxide"/>
    <property type="evidence" value="ECO:0007669"/>
    <property type="project" value="TreeGrafter"/>
</dbReference>
<evidence type="ECO:0000256" key="6">
    <source>
        <dbReference type="ARBA" id="ARBA00023002"/>
    </source>
</evidence>
<dbReference type="GO" id="GO:0005737">
    <property type="term" value="C:cytoplasm"/>
    <property type="evidence" value="ECO:0007669"/>
    <property type="project" value="TreeGrafter"/>
</dbReference>
<evidence type="ECO:0000256" key="3">
    <source>
        <dbReference type="ARBA" id="ARBA00022559"/>
    </source>
</evidence>
<dbReference type="InterPro" id="IPR018028">
    <property type="entry name" value="Catalase"/>
</dbReference>
<keyword evidence="4" id="KW-0349">Heme</keyword>
<evidence type="ECO:0000259" key="9">
    <source>
        <dbReference type="SMART" id="SM01060"/>
    </source>
</evidence>
<evidence type="ECO:0000256" key="4">
    <source>
        <dbReference type="ARBA" id="ARBA00022617"/>
    </source>
</evidence>
<dbReference type="GO" id="GO:0004096">
    <property type="term" value="F:catalase activity"/>
    <property type="evidence" value="ECO:0007669"/>
    <property type="project" value="InterPro"/>
</dbReference>
<organism evidence="10 11">
    <name type="scientific">Micavibrio aeruginosavorus</name>
    <dbReference type="NCBI Taxonomy" id="349221"/>
    <lineage>
        <taxon>Bacteria</taxon>
        <taxon>Pseudomonadati</taxon>
        <taxon>Bdellovibrionota</taxon>
        <taxon>Bdellovibrionia</taxon>
        <taxon>Bdellovibrionales</taxon>
        <taxon>Pseudobdellovibrionaceae</taxon>
        <taxon>Micavibrio</taxon>
    </lineage>
</organism>
<reference evidence="10 11" key="1">
    <citation type="submission" date="2017-08" db="EMBL/GenBank/DDBJ databases">
        <title>Infants hospitalized years apart are colonized by the same room-sourced microbial strains.</title>
        <authorList>
            <person name="Brooks B."/>
            <person name="Olm M.R."/>
            <person name="Firek B.A."/>
            <person name="Baker R."/>
            <person name="Thomas B.C."/>
            <person name="Morowitz M.J."/>
            <person name="Banfield J.F."/>
        </authorList>
    </citation>
    <scope>NUCLEOTIDE SEQUENCE [LARGE SCALE GENOMIC DNA]</scope>
    <source>
        <strain evidence="10">S2_006_000_R2_64</strain>
    </source>
</reference>
<dbReference type="InterPro" id="IPR011614">
    <property type="entry name" value="Catalase_core"/>
</dbReference>
<dbReference type="PANTHER" id="PTHR11465:SF9">
    <property type="entry name" value="CATALASE"/>
    <property type="match status" value="1"/>
</dbReference>
<keyword evidence="5" id="KW-0479">Metal-binding</keyword>
<dbReference type="InterPro" id="IPR020835">
    <property type="entry name" value="Catalase_sf"/>
</dbReference>
<dbReference type="Gene3D" id="2.40.180.10">
    <property type="entry name" value="Catalase core domain"/>
    <property type="match status" value="1"/>
</dbReference>
<dbReference type="EMBL" id="QFOT01000074">
    <property type="protein sequence ID" value="PZP55340.1"/>
    <property type="molecule type" value="Genomic_DNA"/>
</dbReference>
<keyword evidence="6" id="KW-0560">Oxidoreductase</keyword>
<dbReference type="GO" id="GO:0020037">
    <property type="term" value="F:heme binding"/>
    <property type="evidence" value="ECO:0007669"/>
    <property type="project" value="InterPro"/>
</dbReference>
<dbReference type="AlphaFoldDB" id="A0A2W5FNB4"/>
<gene>
    <name evidence="10" type="ORF">DI586_07145</name>
</gene>
<name>A0A2W5FNB4_9BACT</name>
<dbReference type="PROSITE" id="PS51402">
    <property type="entry name" value="CATALASE_3"/>
    <property type="match status" value="1"/>
</dbReference>
<keyword evidence="7" id="KW-0408">Iron</keyword>
<accession>A0A2W5FNB4</accession>
<dbReference type="EC" id="1.11.1.6" evidence="2"/>
<evidence type="ECO:0000256" key="8">
    <source>
        <dbReference type="SAM" id="MobiDB-lite"/>
    </source>
</evidence>
<dbReference type="Pfam" id="PF00199">
    <property type="entry name" value="Catalase"/>
    <property type="match status" value="1"/>
</dbReference>
<feature type="region of interest" description="Disordered" evidence="8">
    <location>
        <begin position="1"/>
        <end position="26"/>
    </location>
</feature>
<protein>
    <recommendedName>
        <fullName evidence="2">catalase</fullName>
        <ecNumber evidence="2">1.11.1.6</ecNumber>
    </recommendedName>
</protein>
<feature type="domain" description="Catalase core" evidence="9">
    <location>
        <begin position="9"/>
        <end position="145"/>
    </location>
</feature>
<evidence type="ECO:0000256" key="2">
    <source>
        <dbReference type="ARBA" id="ARBA00012314"/>
    </source>
</evidence>
<comment type="similarity">
    <text evidence="1">Belongs to the catalase family.</text>
</comment>
<dbReference type="SMART" id="SM01060">
    <property type="entry name" value="Catalase"/>
    <property type="match status" value="1"/>
</dbReference>
<feature type="non-terminal residue" evidence="10">
    <location>
        <position position="145"/>
    </location>
</feature>
<feature type="compositionally biased region" description="Polar residues" evidence="8">
    <location>
        <begin position="1"/>
        <end position="24"/>
    </location>
</feature>
<evidence type="ECO:0000313" key="11">
    <source>
        <dbReference type="Proteomes" id="UP000249739"/>
    </source>
</evidence>
<evidence type="ECO:0000256" key="7">
    <source>
        <dbReference type="ARBA" id="ARBA00023004"/>
    </source>
</evidence>
<dbReference type="GO" id="GO:0042744">
    <property type="term" value="P:hydrogen peroxide catabolic process"/>
    <property type="evidence" value="ECO:0007669"/>
    <property type="project" value="TreeGrafter"/>
</dbReference>
<comment type="caution">
    <text evidence="10">The sequence shown here is derived from an EMBL/GenBank/DDBJ whole genome shotgun (WGS) entry which is preliminary data.</text>
</comment>
<dbReference type="Proteomes" id="UP000249739">
    <property type="component" value="Unassembled WGS sequence"/>
</dbReference>
<dbReference type="GO" id="GO:0046872">
    <property type="term" value="F:metal ion binding"/>
    <property type="evidence" value="ECO:0007669"/>
    <property type="project" value="UniProtKB-KW"/>
</dbReference>
<proteinExistence type="inferred from homology"/>
<keyword evidence="3" id="KW-0575">Peroxidase</keyword>